<keyword evidence="8" id="KW-0539">Nucleus</keyword>
<gene>
    <name evidence="12" type="ORF">ECPE_LOCUS7631</name>
</gene>
<evidence type="ECO:0000256" key="4">
    <source>
        <dbReference type="ARBA" id="ARBA00022771"/>
    </source>
</evidence>
<reference evidence="14" key="1">
    <citation type="submission" date="2016-06" db="UniProtKB">
        <authorList>
            <consortium name="WormBaseParasite"/>
        </authorList>
    </citation>
    <scope>IDENTIFICATION</scope>
</reference>
<dbReference type="InterPro" id="IPR050527">
    <property type="entry name" value="Snail/Krueppel_Znf"/>
</dbReference>
<protein>
    <submittedName>
        <fullName evidence="14">Protein krueppel</fullName>
    </submittedName>
</protein>
<dbReference type="Pfam" id="PF00096">
    <property type="entry name" value="zf-C2H2"/>
    <property type="match status" value="3"/>
</dbReference>
<dbReference type="PROSITE" id="PS50157">
    <property type="entry name" value="ZINC_FINGER_C2H2_2"/>
    <property type="match status" value="3"/>
</dbReference>
<name>A0A183AKZ6_9TREM</name>
<feature type="domain" description="C2H2-type" evidence="11">
    <location>
        <begin position="190"/>
        <end position="213"/>
    </location>
</feature>
<comment type="subcellular location">
    <subcellularLocation>
        <location evidence="1">Nucleus</location>
    </subcellularLocation>
</comment>
<reference evidence="12 13" key="2">
    <citation type="submission" date="2018-11" db="EMBL/GenBank/DDBJ databases">
        <authorList>
            <consortium name="Pathogen Informatics"/>
        </authorList>
    </citation>
    <scope>NUCLEOTIDE SEQUENCE [LARGE SCALE GENOMIC DNA]</scope>
    <source>
        <strain evidence="12 13">Egypt</strain>
    </source>
</reference>
<keyword evidence="7" id="KW-0804">Transcription</keyword>
<dbReference type="Proteomes" id="UP000272942">
    <property type="component" value="Unassembled WGS sequence"/>
</dbReference>
<dbReference type="GO" id="GO:0000978">
    <property type="term" value="F:RNA polymerase II cis-regulatory region sequence-specific DNA binding"/>
    <property type="evidence" value="ECO:0007669"/>
    <property type="project" value="TreeGrafter"/>
</dbReference>
<proteinExistence type="predicted"/>
<accession>A0A183AKZ6</accession>
<dbReference type="SMART" id="SM00355">
    <property type="entry name" value="ZnF_C2H2"/>
    <property type="match status" value="3"/>
</dbReference>
<evidence type="ECO:0000259" key="11">
    <source>
        <dbReference type="PROSITE" id="PS50157"/>
    </source>
</evidence>
<dbReference type="FunFam" id="3.30.160.60:FF:000100">
    <property type="entry name" value="Zinc finger 45-like"/>
    <property type="match status" value="1"/>
</dbReference>
<evidence type="ECO:0000313" key="14">
    <source>
        <dbReference type="WBParaSite" id="ECPE_0000764701-mRNA-1"/>
    </source>
</evidence>
<dbReference type="InterPro" id="IPR036236">
    <property type="entry name" value="Znf_C2H2_sf"/>
</dbReference>
<evidence type="ECO:0000313" key="12">
    <source>
        <dbReference type="EMBL" id="VDP81625.1"/>
    </source>
</evidence>
<feature type="domain" description="C2H2-type" evidence="11">
    <location>
        <begin position="216"/>
        <end position="243"/>
    </location>
</feature>
<evidence type="ECO:0000256" key="3">
    <source>
        <dbReference type="ARBA" id="ARBA00022737"/>
    </source>
</evidence>
<evidence type="ECO:0000256" key="5">
    <source>
        <dbReference type="ARBA" id="ARBA00022833"/>
    </source>
</evidence>
<dbReference type="AlphaFoldDB" id="A0A183AKZ6"/>
<dbReference type="FunFam" id="3.30.160.60:FF:001289">
    <property type="entry name" value="Zinc finger protein 574"/>
    <property type="match status" value="1"/>
</dbReference>
<feature type="region of interest" description="Disordered" evidence="10">
    <location>
        <begin position="155"/>
        <end position="182"/>
    </location>
</feature>
<evidence type="ECO:0000256" key="6">
    <source>
        <dbReference type="ARBA" id="ARBA00023015"/>
    </source>
</evidence>
<evidence type="ECO:0000313" key="13">
    <source>
        <dbReference type="Proteomes" id="UP000272942"/>
    </source>
</evidence>
<dbReference type="OrthoDB" id="6253787at2759"/>
<keyword evidence="2" id="KW-0479">Metal-binding</keyword>
<dbReference type="WBParaSite" id="ECPE_0000764701-mRNA-1">
    <property type="protein sequence ID" value="ECPE_0000764701-mRNA-1"/>
    <property type="gene ID" value="ECPE_0000764701"/>
</dbReference>
<keyword evidence="13" id="KW-1185">Reference proteome</keyword>
<evidence type="ECO:0000256" key="8">
    <source>
        <dbReference type="ARBA" id="ARBA00023242"/>
    </source>
</evidence>
<dbReference type="PROSITE" id="PS00028">
    <property type="entry name" value="ZINC_FINGER_C2H2_1"/>
    <property type="match status" value="2"/>
</dbReference>
<keyword evidence="6" id="KW-0805">Transcription regulation</keyword>
<dbReference type="InterPro" id="IPR013087">
    <property type="entry name" value="Znf_C2H2_type"/>
</dbReference>
<dbReference type="GO" id="GO:0005634">
    <property type="term" value="C:nucleus"/>
    <property type="evidence" value="ECO:0007669"/>
    <property type="project" value="UniProtKB-SubCell"/>
</dbReference>
<dbReference type="Gene3D" id="3.30.160.60">
    <property type="entry name" value="Classic Zinc Finger"/>
    <property type="match status" value="2"/>
</dbReference>
<evidence type="ECO:0000256" key="2">
    <source>
        <dbReference type="ARBA" id="ARBA00022723"/>
    </source>
</evidence>
<keyword evidence="3" id="KW-0677">Repeat</keyword>
<sequence length="366" mass="41510">MSYSLAFWSSTPKSSNQTRLITSPIKQQPNHDPDPSLLIRSTEYKPHSVLPPLNNSSTFDWLPQFWDDWIRWTGRTQPSINEHHSNSHSLYDSGFSSSGWLTTPERSQSRGIDFSIDSLLSEPRSRVQVRAHVTGVGGEDGPIDLTMPKSIWSARADGFRTPPKPSRKLLSTSFDKNNDNNNNTNSVDLLTCKHCGKPYTSRSSLRLHEATHTLPFGCEDCGKRFSRPWLRDIHHRTHTGEKPYACQICARRFADRSNMRAHQRVHEVRERVRRANKQHNLIICSAITRILCSSTYLPGPRFDAQLDRLMHEMDETPWNCLTEFDDIQMSNYVIKCRGGVGVSVVVGGGGSGKQEMRGEMMVTKTA</sequence>
<evidence type="ECO:0000256" key="1">
    <source>
        <dbReference type="ARBA" id="ARBA00004123"/>
    </source>
</evidence>
<dbReference type="EMBL" id="UZAN01044865">
    <property type="protein sequence ID" value="VDP81625.1"/>
    <property type="molecule type" value="Genomic_DNA"/>
</dbReference>
<evidence type="ECO:0000256" key="7">
    <source>
        <dbReference type="ARBA" id="ARBA00023163"/>
    </source>
</evidence>
<feature type="region of interest" description="Disordered" evidence="10">
    <location>
        <begin position="1"/>
        <end position="34"/>
    </location>
</feature>
<feature type="compositionally biased region" description="Polar residues" evidence="10">
    <location>
        <begin position="1"/>
        <end position="28"/>
    </location>
</feature>
<keyword evidence="4 9" id="KW-0863">Zinc-finger</keyword>
<dbReference type="GO" id="GO:0008270">
    <property type="term" value="F:zinc ion binding"/>
    <property type="evidence" value="ECO:0007669"/>
    <property type="project" value="UniProtKB-KW"/>
</dbReference>
<feature type="domain" description="C2H2-type" evidence="11">
    <location>
        <begin position="244"/>
        <end position="271"/>
    </location>
</feature>
<keyword evidence="5" id="KW-0862">Zinc</keyword>
<evidence type="ECO:0000256" key="10">
    <source>
        <dbReference type="SAM" id="MobiDB-lite"/>
    </source>
</evidence>
<dbReference type="PANTHER" id="PTHR24388">
    <property type="entry name" value="ZINC FINGER PROTEIN"/>
    <property type="match status" value="1"/>
</dbReference>
<dbReference type="GO" id="GO:0000981">
    <property type="term" value="F:DNA-binding transcription factor activity, RNA polymerase II-specific"/>
    <property type="evidence" value="ECO:0007669"/>
    <property type="project" value="TreeGrafter"/>
</dbReference>
<organism evidence="14">
    <name type="scientific">Echinostoma caproni</name>
    <dbReference type="NCBI Taxonomy" id="27848"/>
    <lineage>
        <taxon>Eukaryota</taxon>
        <taxon>Metazoa</taxon>
        <taxon>Spiralia</taxon>
        <taxon>Lophotrochozoa</taxon>
        <taxon>Platyhelminthes</taxon>
        <taxon>Trematoda</taxon>
        <taxon>Digenea</taxon>
        <taxon>Plagiorchiida</taxon>
        <taxon>Echinostomata</taxon>
        <taxon>Echinostomatoidea</taxon>
        <taxon>Echinostomatidae</taxon>
        <taxon>Echinostoma</taxon>
    </lineage>
</organism>
<dbReference type="PANTHER" id="PTHR24388:SF54">
    <property type="entry name" value="PROTEIN ESCARGOT"/>
    <property type="match status" value="1"/>
</dbReference>
<dbReference type="SUPFAM" id="SSF57667">
    <property type="entry name" value="beta-beta-alpha zinc fingers"/>
    <property type="match status" value="2"/>
</dbReference>
<evidence type="ECO:0000256" key="9">
    <source>
        <dbReference type="PROSITE-ProRule" id="PRU00042"/>
    </source>
</evidence>